<comment type="catalytic activity">
    <reaction evidence="13">
        <text>L-threonyl-[protein] + ATP = O-phospho-L-threonyl-[protein] + ADP + H(+)</text>
        <dbReference type="Rhea" id="RHEA:46608"/>
        <dbReference type="Rhea" id="RHEA-COMP:11060"/>
        <dbReference type="Rhea" id="RHEA-COMP:11605"/>
        <dbReference type="ChEBI" id="CHEBI:15378"/>
        <dbReference type="ChEBI" id="CHEBI:30013"/>
        <dbReference type="ChEBI" id="CHEBI:30616"/>
        <dbReference type="ChEBI" id="CHEBI:61977"/>
        <dbReference type="ChEBI" id="CHEBI:456216"/>
        <dbReference type="EC" id="2.7.11.1"/>
    </reaction>
</comment>
<dbReference type="EC" id="2.7.11.1" evidence="4"/>
<proteinExistence type="inferred from homology"/>
<dbReference type="SMART" id="SM00220">
    <property type="entry name" value="S_TKc"/>
    <property type="match status" value="1"/>
</dbReference>
<keyword evidence="7" id="KW-0479">Metal-binding</keyword>
<keyword evidence="10 15" id="KW-0067">ATP-binding</keyword>
<keyword evidence="19" id="KW-1185">Reference proteome</keyword>
<dbReference type="InterPro" id="IPR000719">
    <property type="entry name" value="Prot_kinase_dom"/>
</dbReference>
<dbReference type="Pfam" id="PF00069">
    <property type="entry name" value="Pkinase"/>
    <property type="match status" value="1"/>
</dbReference>
<sequence>MAASSAGGGSAGGGSASALSVAYVDDGAAKVVHMVSRYLVGEVLGEGSFGKVREAYDTVSLRRVAIKEVKKRRLKRRFGGNADVGAARVRREIEVMKHLGSHPHAVALYEVLEDEKNAKLYMVLEYVPGGTLRELLAHRRAASKSSSRRRRKRRSRRRPARALDGGLTLFEIQAYLRQLVRGLEYIHRSGVIHRDIKPSNIMVALDGTIKISDFGVAQMLDVYSENDYISSSLGSPAFQPPEVARGVESFSGFKSDVWALGVTLYNMVTGEYPFTGRSHYHLLENIAAGEYRMPTGMDPLLRDVLGGMLEPEPERRYSIFALKHHPFLKLDVSPLSWTLPLDAPHSPPKASESHEATASSTPRSGLPGRARTGSAAAASPRPASGRPHNPAVAVVRNADGPAEGRLAPAARTPDPPSMHRRLARSSRSYSSPALGLAPGGALPGDPDGAGGRGTVSGDRQSQSSSLSDDDDASCSEPAGAAAASTAAGPCLGWPHLYKQQETESSVLPALQVLYEDVTAERDLVLAAGDQQVVMDLFKVNPRVTAVDPHQHNEQTMYTLPMAALRIRTSAGDAASSSMSRSELSSEMSTLHSTFTASFDTEYSWLRSSSSRPRAGERRKYLPPEEDDDVIVATAAAHAAAAQAQAQAQSSKKSRCVVS</sequence>
<dbReference type="Gene3D" id="1.10.510.10">
    <property type="entry name" value="Transferase(Phosphotransferase) domain 1"/>
    <property type="match status" value="1"/>
</dbReference>
<dbReference type="GO" id="GO:0004674">
    <property type="term" value="F:protein serine/threonine kinase activity"/>
    <property type="evidence" value="ECO:0007669"/>
    <property type="project" value="UniProtKB-KW"/>
</dbReference>
<evidence type="ECO:0000256" key="2">
    <source>
        <dbReference type="ARBA" id="ARBA00001946"/>
    </source>
</evidence>
<dbReference type="InterPro" id="IPR008271">
    <property type="entry name" value="Ser/Thr_kinase_AS"/>
</dbReference>
<protein>
    <recommendedName>
        <fullName evidence="4">non-specific serine/threonine protein kinase</fullName>
        <ecNumber evidence="4">2.7.11.1</ecNumber>
    </recommendedName>
</protein>
<comment type="cofactor">
    <cofactor evidence="2">
        <name>Mg(2+)</name>
        <dbReference type="ChEBI" id="CHEBI:18420"/>
    </cofactor>
</comment>
<feature type="compositionally biased region" description="Low complexity" evidence="16">
    <location>
        <begin position="356"/>
        <end position="387"/>
    </location>
</feature>
<feature type="compositionally biased region" description="Gly residues" evidence="16">
    <location>
        <begin position="437"/>
        <end position="454"/>
    </location>
</feature>
<evidence type="ECO:0000256" key="3">
    <source>
        <dbReference type="ARBA" id="ARBA00009985"/>
    </source>
</evidence>
<dbReference type="GO" id="GO:0035556">
    <property type="term" value="P:intracellular signal transduction"/>
    <property type="evidence" value="ECO:0007669"/>
    <property type="project" value="TreeGrafter"/>
</dbReference>
<dbReference type="RefSeq" id="XP_013761425.1">
    <property type="nucleotide sequence ID" value="XM_013905971.1"/>
</dbReference>
<accession>A0A0L0DUD0</accession>
<evidence type="ECO:0000256" key="15">
    <source>
        <dbReference type="PROSITE-ProRule" id="PRU10141"/>
    </source>
</evidence>
<evidence type="ECO:0000256" key="4">
    <source>
        <dbReference type="ARBA" id="ARBA00012513"/>
    </source>
</evidence>
<dbReference type="GO" id="GO:0005524">
    <property type="term" value="F:ATP binding"/>
    <property type="evidence" value="ECO:0007669"/>
    <property type="project" value="UniProtKB-UniRule"/>
</dbReference>
<evidence type="ECO:0000256" key="8">
    <source>
        <dbReference type="ARBA" id="ARBA00022741"/>
    </source>
</evidence>
<evidence type="ECO:0000256" key="12">
    <source>
        <dbReference type="ARBA" id="ARBA00023211"/>
    </source>
</evidence>
<dbReference type="SUPFAM" id="SSF56112">
    <property type="entry name" value="Protein kinase-like (PK-like)"/>
    <property type="match status" value="1"/>
</dbReference>
<feature type="region of interest" description="Disordered" evidence="16">
    <location>
        <begin position="343"/>
        <end position="480"/>
    </location>
</feature>
<dbReference type="OMA" id="WEFTWDG"/>
<dbReference type="PROSITE" id="PS50011">
    <property type="entry name" value="PROTEIN_KINASE_DOM"/>
    <property type="match status" value="1"/>
</dbReference>
<dbReference type="Proteomes" id="UP000054408">
    <property type="component" value="Unassembled WGS sequence"/>
</dbReference>
<dbReference type="InterPro" id="IPR017441">
    <property type="entry name" value="Protein_kinase_ATP_BS"/>
</dbReference>
<feature type="binding site" evidence="15">
    <location>
        <position position="67"/>
    </location>
    <ligand>
        <name>ATP</name>
        <dbReference type="ChEBI" id="CHEBI:30616"/>
    </ligand>
</feature>
<reference evidence="18 19" key="1">
    <citation type="submission" date="2010-05" db="EMBL/GenBank/DDBJ databases">
        <title>The Genome Sequence of Thecamonas trahens ATCC 50062.</title>
        <authorList>
            <consortium name="The Broad Institute Genome Sequencing Platform"/>
            <person name="Russ C."/>
            <person name="Cuomo C."/>
            <person name="Shea T."/>
            <person name="Young S.K."/>
            <person name="Zeng Q."/>
            <person name="Koehrsen M."/>
            <person name="Haas B."/>
            <person name="Borodovsky M."/>
            <person name="Guigo R."/>
            <person name="Alvarado L."/>
            <person name="Berlin A."/>
            <person name="Bochicchio J."/>
            <person name="Borenstein D."/>
            <person name="Chapman S."/>
            <person name="Chen Z."/>
            <person name="Freedman E."/>
            <person name="Gellesch M."/>
            <person name="Goldberg J."/>
            <person name="Griggs A."/>
            <person name="Gujja S."/>
            <person name="Heilman E."/>
            <person name="Heiman D."/>
            <person name="Hepburn T."/>
            <person name="Howarth C."/>
            <person name="Jen D."/>
            <person name="Larson L."/>
            <person name="Mehta T."/>
            <person name="Park D."/>
            <person name="Pearson M."/>
            <person name="Roberts A."/>
            <person name="Saif S."/>
            <person name="Shenoy N."/>
            <person name="Sisk P."/>
            <person name="Stolte C."/>
            <person name="Sykes S."/>
            <person name="Thomson T."/>
            <person name="Walk T."/>
            <person name="White J."/>
            <person name="Yandava C."/>
            <person name="Burger G."/>
            <person name="Gray M.W."/>
            <person name="Holland P.W.H."/>
            <person name="King N."/>
            <person name="Lang F.B.F."/>
            <person name="Roger A.J."/>
            <person name="Ruiz-Trillo I."/>
            <person name="Lander E."/>
            <person name="Nusbaum C."/>
        </authorList>
    </citation>
    <scope>NUCLEOTIDE SEQUENCE [LARGE SCALE GENOMIC DNA]</scope>
    <source>
        <strain evidence="18 19">ATCC 50062</strain>
    </source>
</reference>
<feature type="region of interest" description="Disordered" evidence="16">
    <location>
        <begin position="605"/>
        <end position="626"/>
    </location>
</feature>
<dbReference type="PANTHER" id="PTHR24346">
    <property type="entry name" value="MAP/MICROTUBULE AFFINITY-REGULATING KINASE"/>
    <property type="match status" value="1"/>
</dbReference>
<evidence type="ECO:0000256" key="16">
    <source>
        <dbReference type="SAM" id="MobiDB-lite"/>
    </source>
</evidence>
<evidence type="ECO:0000256" key="10">
    <source>
        <dbReference type="ARBA" id="ARBA00022840"/>
    </source>
</evidence>
<feature type="region of interest" description="Disordered" evidence="16">
    <location>
        <begin position="140"/>
        <end position="160"/>
    </location>
</feature>
<name>A0A0L0DUD0_THETB</name>
<keyword evidence="5" id="KW-0723">Serine/threonine-protein kinase</keyword>
<evidence type="ECO:0000256" key="11">
    <source>
        <dbReference type="ARBA" id="ARBA00022842"/>
    </source>
</evidence>
<comment type="catalytic activity">
    <reaction evidence="14">
        <text>L-seryl-[protein] + ATP = O-phospho-L-seryl-[protein] + ADP + H(+)</text>
        <dbReference type="Rhea" id="RHEA:17989"/>
        <dbReference type="Rhea" id="RHEA-COMP:9863"/>
        <dbReference type="Rhea" id="RHEA-COMP:11604"/>
        <dbReference type="ChEBI" id="CHEBI:15378"/>
        <dbReference type="ChEBI" id="CHEBI:29999"/>
        <dbReference type="ChEBI" id="CHEBI:30616"/>
        <dbReference type="ChEBI" id="CHEBI:83421"/>
        <dbReference type="ChEBI" id="CHEBI:456216"/>
        <dbReference type="EC" id="2.7.11.1"/>
    </reaction>
</comment>
<evidence type="ECO:0000256" key="6">
    <source>
        <dbReference type="ARBA" id="ARBA00022679"/>
    </source>
</evidence>
<evidence type="ECO:0000256" key="13">
    <source>
        <dbReference type="ARBA" id="ARBA00047899"/>
    </source>
</evidence>
<evidence type="ECO:0000256" key="1">
    <source>
        <dbReference type="ARBA" id="ARBA00001936"/>
    </source>
</evidence>
<feature type="domain" description="Protein kinase" evidence="17">
    <location>
        <begin position="38"/>
        <end position="328"/>
    </location>
</feature>
<feature type="compositionally biased region" description="Basic and acidic residues" evidence="16">
    <location>
        <begin position="613"/>
        <end position="622"/>
    </location>
</feature>
<feature type="compositionally biased region" description="Low complexity" evidence="16">
    <location>
        <begin position="425"/>
        <end position="436"/>
    </location>
</feature>
<dbReference type="PROSITE" id="PS00108">
    <property type="entry name" value="PROTEIN_KINASE_ST"/>
    <property type="match status" value="1"/>
</dbReference>
<evidence type="ECO:0000256" key="9">
    <source>
        <dbReference type="ARBA" id="ARBA00022777"/>
    </source>
</evidence>
<dbReference type="InterPro" id="IPR011009">
    <property type="entry name" value="Kinase-like_dom_sf"/>
</dbReference>
<keyword evidence="11" id="KW-0460">Magnesium</keyword>
<keyword evidence="6" id="KW-0808">Transferase</keyword>
<evidence type="ECO:0000256" key="5">
    <source>
        <dbReference type="ARBA" id="ARBA00022527"/>
    </source>
</evidence>
<evidence type="ECO:0000256" key="14">
    <source>
        <dbReference type="ARBA" id="ARBA00048679"/>
    </source>
</evidence>
<organism evidence="18 19">
    <name type="scientific">Thecamonas trahens ATCC 50062</name>
    <dbReference type="NCBI Taxonomy" id="461836"/>
    <lineage>
        <taxon>Eukaryota</taxon>
        <taxon>Apusozoa</taxon>
        <taxon>Apusomonadida</taxon>
        <taxon>Apusomonadidae</taxon>
        <taxon>Thecamonas</taxon>
    </lineage>
</organism>
<comment type="cofactor">
    <cofactor evidence="1">
        <name>Mn(2+)</name>
        <dbReference type="ChEBI" id="CHEBI:29035"/>
    </cofactor>
</comment>
<evidence type="ECO:0000313" key="19">
    <source>
        <dbReference type="Proteomes" id="UP000054408"/>
    </source>
</evidence>
<dbReference type="GO" id="GO:0005737">
    <property type="term" value="C:cytoplasm"/>
    <property type="evidence" value="ECO:0007669"/>
    <property type="project" value="TreeGrafter"/>
</dbReference>
<evidence type="ECO:0000313" key="18">
    <source>
        <dbReference type="EMBL" id="KNC55656.1"/>
    </source>
</evidence>
<evidence type="ECO:0000256" key="7">
    <source>
        <dbReference type="ARBA" id="ARBA00022723"/>
    </source>
</evidence>
<dbReference type="AlphaFoldDB" id="A0A0L0DUD0"/>
<dbReference type="PANTHER" id="PTHR24346:SF94">
    <property type="entry name" value="NON-SPECIFIC SERINE_THREONINE PROTEIN KINASE"/>
    <property type="match status" value="1"/>
</dbReference>
<dbReference type="STRING" id="461836.A0A0L0DUD0"/>
<keyword evidence="9 18" id="KW-0418">Kinase</keyword>
<gene>
    <name evidence="18" type="ORF">AMSG_01926</name>
</gene>
<dbReference type="eggNOG" id="KOG0583">
    <property type="taxonomic scope" value="Eukaryota"/>
</dbReference>
<evidence type="ECO:0000259" key="17">
    <source>
        <dbReference type="PROSITE" id="PS50011"/>
    </source>
</evidence>
<comment type="similarity">
    <text evidence="3">Belongs to the protein kinase superfamily. CAMK Ser/Thr protein kinase family. LKB1 subfamily.</text>
</comment>
<dbReference type="EMBL" id="GL349439">
    <property type="protein sequence ID" value="KNC55656.1"/>
    <property type="molecule type" value="Genomic_DNA"/>
</dbReference>
<dbReference type="PROSITE" id="PS00107">
    <property type="entry name" value="PROTEIN_KINASE_ATP"/>
    <property type="match status" value="1"/>
</dbReference>
<dbReference type="OrthoDB" id="68483at2759"/>
<feature type="compositionally biased region" description="Low complexity" evidence="16">
    <location>
        <begin position="456"/>
        <end position="466"/>
    </location>
</feature>
<dbReference type="GO" id="GO:0046872">
    <property type="term" value="F:metal ion binding"/>
    <property type="evidence" value="ECO:0007669"/>
    <property type="project" value="UniProtKB-KW"/>
</dbReference>
<keyword evidence="8 15" id="KW-0547">Nucleotide-binding</keyword>
<keyword evidence="12" id="KW-0464">Manganese</keyword>
<dbReference type="GeneID" id="25561642"/>